<feature type="transmembrane region" description="Helical" evidence="1">
    <location>
        <begin position="6"/>
        <end position="28"/>
    </location>
</feature>
<evidence type="ECO:0000313" key="8">
    <source>
        <dbReference type="Proteomes" id="UP001649381"/>
    </source>
</evidence>
<feature type="domain" description="PAC" evidence="3">
    <location>
        <begin position="329"/>
        <end position="379"/>
    </location>
</feature>
<dbReference type="CDD" id="cd01948">
    <property type="entry name" value="EAL"/>
    <property type="match status" value="1"/>
</dbReference>
<dbReference type="Gene3D" id="3.30.70.270">
    <property type="match status" value="1"/>
</dbReference>
<dbReference type="RefSeq" id="WP_236337772.1">
    <property type="nucleotide sequence ID" value="NZ_JAKIJS010000001.1"/>
</dbReference>
<dbReference type="InterPro" id="IPR013767">
    <property type="entry name" value="PAS_fold"/>
</dbReference>
<dbReference type="EMBL" id="JAKIJS010000001">
    <property type="protein sequence ID" value="MCF6136553.1"/>
    <property type="molecule type" value="Genomic_DNA"/>
</dbReference>
<dbReference type="Gene3D" id="3.30.450.20">
    <property type="entry name" value="PAS domain"/>
    <property type="match status" value="1"/>
</dbReference>
<feature type="transmembrane region" description="Helical" evidence="1">
    <location>
        <begin position="103"/>
        <end position="123"/>
    </location>
</feature>
<dbReference type="InterPro" id="IPR005330">
    <property type="entry name" value="MHYT_dom"/>
</dbReference>
<evidence type="ECO:0000256" key="1">
    <source>
        <dbReference type="PROSITE-ProRule" id="PRU00244"/>
    </source>
</evidence>
<dbReference type="SMART" id="SM00086">
    <property type="entry name" value="PAC"/>
    <property type="match status" value="1"/>
</dbReference>
<dbReference type="Pfam" id="PF00990">
    <property type="entry name" value="GGDEF"/>
    <property type="match status" value="1"/>
</dbReference>
<keyword evidence="1" id="KW-0472">Membrane</keyword>
<evidence type="ECO:0000259" key="5">
    <source>
        <dbReference type="PROSITE" id="PS50887"/>
    </source>
</evidence>
<dbReference type="InterPro" id="IPR001633">
    <property type="entry name" value="EAL_dom"/>
</dbReference>
<feature type="transmembrane region" description="Helical" evidence="1">
    <location>
        <begin position="40"/>
        <end position="64"/>
    </location>
</feature>
<dbReference type="PROSITE" id="PS50924">
    <property type="entry name" value="MHYT"/>
    <property type="match status" value="1"/>
</dbReference>
<dbReference type="SUPFAM" id="SSF55073">
    <property type="entry name" value="Nucleotide cyclase"/>
    <property type="match status" value="1"/>
</dbReference>
<dbReference type="InterPro" id="IPR035965">
    <property type="entry name" value="PAS-like_dom_sf"/>
</dbReference>
<dbReference type="Pfam" id="PF00563">
    <property type="entry name" value="EAL"/>
    <property type="match status" value="1"/>
</dbReference>
<accession>A0ABS9GYH8</accession>
<feature type="domain" description="EAL" evidence="4">
    <location>
        <begin position="552"/>
        <end position="805"/>
    </location>
</feature>
<dbReference type="InterPro" id="IPR052155">
    <property type="entry name" value="Biofilm_reg_signaling"/>
</dbReference>
<keyword evidence="8" id="KW-1185">Reference proteome</keyword>
<dbReference type="PANTHER" id="PTHR44757">
    <property type="entry name" value="DIGUANYLATE CYCLASE DGCP"/>
    <property type="match status" value="1"/>
</dbReference>
<dbReference type="PROSITE" id="PS50887">
    <property type="entry name" value="GGDEF"/>
    <property type="match status" value="1"/>
</dbReference>
<sequence>MDAQYHSGLVLLSIAVAVLASYISLEIAARLNNLKGKSRITWLLMGSLSLGGGIWSMHFVAMLAYDMGMSVTYEPVLLTISILFSIFSSGMAFYIIKKSNTHLTQIASSILIGTGIVLMHYIGMEAMQMQAVIQYDNRIVGLSVVIALVASYVAIRLFRKSDKASNRKRWIWLSSIVMGAAISGMHYTGMASATYIHDSSVQMTQDDPTSQVGPTILGYLVAIGILMIIGFTFILIKYKTRIEDSDHRLEVIDRMYQSIIESANDAFITTNHKGVILSWNQAAQNIFGYTSSEIIGKSLHQIVPSDFRKAHEEGMERYNQTKEKRVIGETVELTGLHKSGTVFPIELSLSTIEDGEKTYFTGIIRNITDRVESQERIKKLVYRDELTELPNRRMLKEHLSSYIEQAKLDRQLIAVLFLDLDRFKQINDVYGHSIGDALLKEIASRILGCLSTKDLLARQSGDEFVIVLPQTSQYQAGNIAKKIIETISEPILMEGLELYTSTSIGISLYPEDGESADTLIKHADTAMYEAKKEGGNQYYYFTNEINEIISRKMLLETGLRKALDREEFEVYYQPQVEVKTEKIVGFEALIRWNHPDLGMVSPVDFIPLAEETNLIIPMGEWILREACKEFKEWLVVNSDLRHVSVNISALQFRQPKFSELVSDILRETGLEPHYLELELTESIVQEPARAIPIMSELKSMGVKLSLDDFGTGYSSLSYLKDFPLDTLKIDKSFTKEIHLNMKDKAVVETIVHMANKLGLNVIAEGIETTEQLTSISESNCNEFQGFLCSPPLPYAQISDKFIIPKLLEPRV</sequence>
<dbReference type="SUPFAM" id="SSF55785">
    <property type="entry name" value="PYP-like sensor domain (PAS domain)"/>
    <property type="match status" value="1"/>
</dbReference>
<feature type="transmembrane region" description="Helical" evidence="1">
    <location>
        <begin position="76"/>
        <end position="96"/>
    </location>
</feature>
<dbReference type="Proteomes" id="UP001649381">
    <property type="component" value="Unassembled WGS sequence"/>
</dbReference>
<dbReference type="InterPro" id="IPR035919">
    <property type="entry name" value="EAL_sf"/>
</dbReference>
<dbReference type="PROSITE" id="PS50883">
    <property type="entry name" value="EAL"/>
    <property type="match status" value="1"/>
</dbReference>
<protein>
    <submittedName>
        <fullName evidence="7">EAL domain-containing protein</fullName>
    </submittedName>
</protein>
<feature type="domain" description="PAS" evidence="2">
    <location>
        <begin position="252"/>
        <end position="322"/>
    </location>
</feature>
<dbReference type="InterPro" id="IPR001610">
    <property type="entry name" value="PAC"/>
</dbReference>
<dbReference type="SMART" id="SM00052">
    <property type="entry name" value="EAL"/>
    <property type="match status" value="1"/>
</dbReference>
<dbReference type="InterPro" id="IPR000014">
    <property type="entry name" value="PAS"/>
</dbReference>
<feature type="domain" description="GGDEF" evidence="5">
    <location>
        <begin position="411"/>
        <end position="543"/>
    </location>
</feature>
<name>A0ABS9GYH8_9BACL</name>
<comment type="caution">
    <text evidence="7">The sequence shown here is derived from an EMBL/GenBank/DDBJ whole genome shotgun (WGS) entry which is preliminary data.</text>
</comment>
<feature type="transmembrane region" description="Helical" evidence="1">
    <location>
        <begin position="216"/>
        <end position="236"/>
    </location>
</feature>
<dbReference type="InterPro" id="IPR029787">
    <property type="entry name" value="Nucleotide_cyclase"/>
</dbReference>
<keyword evidence="1" id="KW-1133">Transmembrane helix</keyword>
<dbReference type="InterPro" id="IPR000160">
    <property type="entry name" value="GGDEF_dom"/>
</dbReference>
<feature type="transmembrane region" description="Helical" evidence="1">
    <location>
        <begin position="170"/>
        <end position="196"/>
    </location>
</feature>
<dbReference type="NCBIfam" id="TIGR00254">
    <property type="entry name" value="GGDEF"/>
    <property type="match status" value="1"/>
</dbReference>
<organism evidence="7 8">
    <name type="scientific">Pseudalkalibacillus berkeleyi</name>
    <dbReference type="NCBI Taxonomy" id="1069813"/>
    <lineage>
        <taxon>Bacteria</taxon>
        <taxon>Bacillati</taxon>
        <taxon>Bacillota</taxon>
        <taxon>Bacilli</taxon>
        <taxon>Bacillales</taxon>
        <taxon>Fictibacillaceae</taxon>
        <taxon>Pseudalkalibacillus</taxon>
    </lineage>
</organism>
<dbReference type="NCBIfam" id="TIGR00229">
    <property type="entry name" value="sensory_box"/>
    <property type="match status" value="1"/>
</dbReference>
<dbReference type="CDD" id="cd00130">
    <property type="entry name" value="PAS"/>
    <property type="match status" value="1"/>
</dbReference>
<dbReference type="CDD" id="cd01949">
    <property type="entry name" value="GGDEF"/>
    <property type="match status" value="1"/>
</dbReference>
<dbReference type="InterPro" id="IPR043128">
    <property type="entry name" value="Rev_trsase/Diguanyl_cyclase"/>
</dbReference>
<evidence type="ECO:0000259" key="6">
    <source>
        <dbReference type="PROSITE" id="PS50924"/>
    </source>
</evidence>
<dbReference type="Pfam" id="PF03707">
    <property type="entry name" value="MHYT"/>
    <property type="match status" value="2"/>
</dbReference>
<evidence type="ECO:0000259" key="4">
    <source>
        <dbReference type="PROSITE" id="PS50883"/>
    </source>
</evidence>
<evidence type="ECO:0000313" key="7">
    <source>
        <dbReference type="EMBL" id="MCF6136553.1"/>
    </source>
</evidence>
<feature type="transmembrane region" description="Helical" evidence="1">
    <location>
        <begin position="139"/>
        <end position="158"/>
    </location>
</feature>
<dbReference type="SMART" id="SM00091">
    <property type="entry name" value="PAS"/>
    <property type="match status" value="1"/>
</dbReference>
<reference evidence="7 8" key="1">
    <citation type="submission" date="2022-01" db="EMBL/GenBank/DDBJ databases">
        <title>Alkalihalobacillus sp. EGI L200015, a novel bacterium isolated from a salt lake sediment.</title>
        <authorList>
            <person name="Gao L."/>
            <person name="Fang B.-Z."/>
            <person name="Li W.-J."/>
        </authorList>
    </citation>
    <scope>NUCLEOTIDE SEQUENCE [LARGE SCALE GENOMIC DNA]</scope>
    <source>
        <strain evidence="7 8">KCTC 12718</strain>
    </source>
</reference>
<dbReference type="SUPFAM" id="SSF141868">
    <property type="entry name" value="EAL domain-like"/>
    <property type="match status" value="1"/>
</dbReference>
<dbReference type="Pfam" id="PF00989">
    <property type="entry name" value="PAS"/>
    <property type="match status" value="1"/>
</dbReference>
<feature type="domain" description="MHYT" evidence="6">
    <location>
        <begin position="5"/>
        <end position="196"/>
    </location>
</feature>
<dbReference type="Gene3D" id="3.20.20.450">
    <property type="entry name" value="EAL domain"/>
    <property type="match status" value="1"/>
</dbReference>
<keyword evidence="1" id="KW-0812">Transmembrane</keyword>
<dbReference type="SMART" id="SM00267">
    <property type="entry name" value="GGDEF"/>
    <property type="match status" value="1"/>
</dbReference>
<proteinExistence type="predicted"/>
<evidence type="ECO:0000259" key="3">
    <source>
        <dbReference type="PROSITE" id="PS50113"/>
    </source>
</evidence>
<dbReference type="InterPro" id="IPR000700">
    <property type="entry name" value="PAS-assoc_C"/>
</dbReference>
<dbReference type="PROSITE" id="PS50112">
    <property type="entry name" value="PAS"/>
    <property type="match status" value="1"/>
</dbReference>
<dbReference type="PANTHER" id="PTHR44757:SF2">
    <property type="entry name" value="BIOFILM ARCHITECTURE MAINTENANCE PROTEIN MBAA"/>
    <property type="match status" value="1"/>
</dbReference>
<gene>
    <name evidence="7" type="ORF">L2716_02345</name>
</gene>
<dbReference type="PROSITE" id="PS50113">
    <property type="entry name" value="PAC"/>
    <property type="match status" value="1"/>
</dbReference>
<evidence type="ECO:0000259" key="2">
    <source>
        <dbReference type="PROSITE" id="PS50112"/>
    </source>
</evidence>